<evidence type="ECO:0000313" key="7">
    <source>
        <dbReference type="Proteomes" id="UP001595455"/>
    </source>
</evidence>
<dbReference type="Proteomes" id="UP001595455">
    <property type="component" value="Unassembled WGS sequence"/>
</dbReference>
<dbReference type="OrthoDB" id="9787293at2"/>
<reference evidence="7" key="3">
    <citation type="journal article" date="2019" name="Int. J. Syst. Evol. Microbiol.">
        <title>The Global Catalogue of Microorganisms (GCM) 10K type strain sequencing project: providing services to taxonomists for standard genome sequencing and annotation.</title>
        <authorList>
            <consortium name="The Broad Institute Genomics Platform"/>
            <consortium name="The Broad Institute Genome Sequencing Center for Infectious Disease"/>
            <person name="Wu L."/>
            <person name="Ma J."/>
        </authorList>
    </citation>
    <scope>NUCLEOTIDE SEQUENCE [LARGE SCALE GENOMIC DNA]</scope>
    <source>
        <strain evidence="7">KCTC 62575</strain>
    </source>
</reference>
<evidence type="ECO:0000313" key="6">
    <source>
        <dbReference type="Proteomes" id="UP000240957"/>
    </source>
</evidence>
<feature type="domain" description="Glycosyltransferase subfamily 4-like N-terminal" evidence="3">
    <location>
        <begin position="23"/>
        <end position="206"/>
    </location>
</feature>
<organism evidence="5 6">
    <name type="scientific">Acinetobacter sichuanensis</name>
    <dbReference type="NCBI Taxonomy" id="2136183"/>
    <lineage>
        <taxon>Bacteria</taxon>
        <taxon>Pseudomonadati</taxon>
        <taxon>Pseudomonadota</taxon>
        <taxon>Gammaproteobacteria</taxon>
        <taxon>Moraxellales</taxon>
        <taxon>Moraxellaceae</taxon>
        <taxon>Acinetobacter</taxon>
    </lineage>
</organism>
<dbReference type="SUPFAM" id="SSF53756">
    <property type="entry name" value="UDP-Glycosyltransferase/glycogen phosphorylase"/>
    <property type="match status" value="1"/>
</dbReference>
<dbReference type="Pfam" id="PF13439">
    <property type="entry name" value="Glyco_transf_4"/>
    <property type="match status" value="1"/>
</dbReference>
<sequence>MKTIWLINQYASTPETGMGGRHYYLAEELAKKGYKVYVIAAAYTHLLRHPPIMSKDVEIEKINDNFNFVWIKLPHYSEAHSKQRVFNWFNFAWKIKKLKNLSLYKPDLILYSSPSPFGYMGAKSLANSYNCPFVFEVRDIWPLTLLELGGYSRKHPFIKFMQYIEDTAYKNSDFVVSNLANAVEHMQNRGMETSKFRWIPNGFSLSEVISKDPLDEDVVVKIPKNKFIIGYTGTIGVANALDDLINAANLAKEYKDIHFILVGNGKEKEELVAKVVELGLDNITFIDGIPKKQIQSILALFDTCYIGWHNNPLYQFGIAPNKLPEYLYSGKPIIHAFSGYGDPVKISKSGVTVHAENPDAIFAGILELYHMTEDQRKILGENGKKFAIEKFDYSQLANEILSFLAK</sequence>
<dbReference type="AlphaFoldDB" id="A0A371YNC3"/>
<dbReference type="RefSeq" id="WP_107008956.1">
    <property type="nucleotide sequence ID" value="NZ_JBHRSF010000001.1"/>
</dbReference>
<comment type="caution">
    <text evidence="5">The sequence shown here is derived from an EMBL/GenBank/DDBJ whole genome shotgun (WGS) entry which is preliminary data.</text>
</comment>
<reference evidence="4" key="1">
    <citation type="journal article" date="2014" name="Int. J. Syst. Evol. Microbiol.">
        <title>Complete genome of a new Firmicutes species belonging to the dominant human colonic microbiota ('Ruminococcus bicirculans') reveals two chromosomes and a selective capacity to utilize plant glucans.</title>
        <authorList>
            <consortium name="NISC Comparative Sequencing Program"/>
            <person name="Wegmann U."/>
            <person name="Louis P."/>
            <person name="Goesmann A."/>
            <person name="Henrissat B."/>
            <person name="Duncan S.H."/>
            <person name="Flint H.J."/>
        </authorList>
    </citation>
    <scope>NUCLEOTIDE SEQUENCE</scope>
    <source>
        <strain evidence="4">KCTC 62575</strain>
    </source>
</reference>
<dbReference type="GO" id="GO:0009103">
    <property type="term" value="P:lipopolysaccharide biosynthetic process"/>
    <property type="evidence" value="ECO:0007669"/>
    <property type="project" value="TreeGrafter"/>
</dbReference>
<feature type="domain" description="Glycosyl transferase family 1" evidence="2">
    <location>
        <begin position="220"/>
        <end position="385"/>
    </location>
</feature>
<dbReference type="PANTHER" id="PTHR46401:SF2">
    <property type="entry name" value="GLYCOSYLTRANSFERASE WBBK-RELATED"/>
    <property type="match status" value="1"/>
</dbReference>
<accession>A0A371YNC3</accession>
<evidence type="ECO:0000313" key="4">
    <source>
        <dbReference type="EMBL" id="MFC2993690.1"/>
    </source>
</evidence>
<dbReference type="GO" id="GO:0016757">
    <property type="term" value="F:glycosyltransferase activity"/>
    <property type="evidence" value="ECO:0007669"/>
    <property type="project" value="InterPro"/>
</dbReference>
<evidence type="ECO:0000259" key="2">
    <source>
        <dbReference type="Pfam" id="PF00534"/>
    </source>
</evidence>
<keyword evidence="1 5" id="KW-0808">Transferase</keyword>
<evidence type="ECO:0000256" key="1">
    <source>
        <dbReference type="ARBA" id="ARBA00022679"/>
    </source>
</evidence>
<keyword evidence="7" id="KW-1185">Reference proteome</keyword>
<dbReference type="EMBL" id="JBHRSF010000001">
    <property type="protein sequence ID" value="MFC2993690.1"/>
    <property type="molecule type" value="Genomic_DNA"/>
</dbReference>
<dbReference type="Gene3D" id="3.40.50.2000">
    <property type="entry name" value="Glycogen Phosphorylase B"/>
    <property type="match status" value="2"/>
</dbReference>
<dbReference type="PANTHER" id="PTHR46401">
    <property type="entry name" value="GLYCOSYLTRANSFERASE WBBK-RELATED"/>
    <property type="match status" value="1"/>
</dbReference>
<dbReference type="Proteomes" id="UP000240957">
    <property type="component" value="Unassembled WGS sequence"/>
</dbReference>
<evidence type="ECO:0000259" key="3">
    <source>
        <dbReference type="Pfam" id="PF13439"/>
    </source>
</evidence>
<evidence type="ECO:0000313" key="5">
    <source>
        <dbReference type="EMBL" id="RFC82978.1"/>
    </source>
</evidence>
<dbReference type="InterPro" id="IPR001296">
    <property type="entry name" value="Glyco_trans_1"/>
</dbReference>
<protein>
    <submittedName>
        <fullName evidence="5">Glycosyltransferase WbuB</fullName>
    </submittedName>
    <submittedName>
        <fullName evidence="4">Glycosyltransferase family 4 protein</fullName>
    </submittedName>
</protein>
<gene>
    <name evidence="4" type="ORF">ACFODO_00060</name>
    <name evidence="5" type="ORF">C9E89_014010</name>
</gene>
<dbReference type="InterPro" id="IPR028098">
    <property type="entry name" value="Glyco_trans_4-like_N"/>
</dbReference>
<reference evidence="5 6" key="2">
    <citation type="submission" date="2018-08" db="EMBL/GenBank/DDBJ databases">
        <title>The draft genome of Acinetobacter sichuanensis strain WCHAc060041.</title>
        <authorList>
            <person name="Qin J."/>
            <person name="Feng Y."/>
            <person name="Zong Z."/>
        </authorList>
    </citation>
    <scope>NUCLEOTIDE SEQUENCE [LARGE SCALE GENOMIC DNA]</scope>
    <source>
        <strain evidence="5 6">WCHAc060041</strain>
    </source>
</reference>
<dbReference type="Pfam" id="PF00534">
    <property type="entry name" value="Glycos_transf_1"/>
    <property type="match status" value="1"/>
</dbReference>
<reference evidence="4" key="4">
    <citation type="submission" date="2024-09" db="EMBL/GenBank/DDBJ databases">
        <authorList>
            <person name="Sun Q."/>
            <person name="Mori K."/>
        </authorList>
    </citation>
    <scope>NUCLEOTIDE SEQUENCE</scope>
    <source>
        <strain evidence="4">KCTC 62575</strain>
    </source>
</reference>
<name>A0A371YNC3_9GAMM</name>
<dbReference type="CDD" id="cd03794">
    <property type="entry name" value="GT4_WbuB-like"/>
    <property type="match status" value="1"/>
</dbReference>
<proteinExistence type="predicted"/>
<dbReference type="EMBL" id="PYIX02000024">
    <property type="protein sequence ID" value="RFC82978.1"/>
    <property type="molecule type" value="Genomic_DNA"/>
</dbReference>